<reference evidence="2" key="1">
    <citation type="submission" date="2024-06" db="EMBL/GenBank/DDBJ databases">
        <authorList>
            <person name="Liu X."/>
            <person name="Lenzi L."/>
            <person name="Haldenby T S."/>
            <person name="Uol C."/>
        </authorList>
    </citation>
    <scope>NUCLEOTIDE SEQUENCE</scope>
</reference>
<gene>
    <name evidence="2" type="ORF">CDAUBV1_LOCUS12987</name>
</gene>
<name>A0AAV2TQ50_CALDB</name>
<sequence length="312" mass="35156">MEGDCIVVEPEDVPTDPDFDFGLRIDGLCEDEQPVKTSFDHENKLSVGSTHTDSNDAELIVSSDKKEGTIEQQITCHPALCGENVERKQYSEREITYNLLLRKLVDEFFDRTITYSHQPRSVLAALKNILERNFPEFGDSFHRERICAYLKACRRNAKKKNGEPFVRISARYLSAGMATRLADQIYLKERENLVKFTKPKCGEQKNARKPLLSTEQRETQKVVPALQHPTQISFTTPMFPQPPPPPFSNGDLQQTTLAPSTICVDNPVPGSAERTFAKLLTQTAEFLLLVADRLEAGETLFSILNPLSSSHT</sequence>
<comment type="caution">
    <text evidence="2">The sequence shown here is derived from an EMBL/GenBank/DDBJ whole genome shotgun (WGS) entry which is preliminary data.</text>
</comment>
<organism evidence="2 3">
    <name type="scientific">Calicophoron daubneyi</name>
    <name type="common">Rumen fluke</name>
    <name type="synonym">Paramphistomum daubneyi</name>
    <dbReference type="NCBI Taxonomy" id="300641"/>
    <lineage>
        <taxon>Eukaryota</taxon>
        <taxon>Metazoa</taxon>
        <taxon>Spiralia</taxon>
        <taxon>Lophotrochozoa</taxon>
        <taxon>Platyhelminthes</taxon>
        <taxon>Trematoda</taxon>
        <taxon>Digenea</taxon>
        <taxon>Plagiorchiida</taxon>
        <taxon>Pronocephalata</taxon>
        <taxon>Paramphistomoidea</taxon>
        <taxon>Paramphistomidae</taxon>
        <taxon>Calicophoron</taxon>
    </lineage>
</organism>
<dbReference type="InterPro" id="IPR056549">
    <property type="entry name" value="HTH_NOL4"/>
</dbReference>
<dbReference type="EMBL" id="CAXLJL010000489">
    <property type="protein sequence ID" value="CAL5138404.1"/>
    <property type="molecule type" value="Genomic_DNA"/>
</dbReference>
<evidence type="ECO:0000259" key="1">
    <source>
        <dbReference type="Pfam" id="PF23079"/>
    </source>
</evidence>
<accession>A0AAV2TQ50</accession>
<evidence type="ECO:0000313" key="3">
    <source>
        <dbReference type="Proteomes" id="UP001497525"/>
    </source>
</evidence>
<dbReference type="AlphaFoldDB" id="A0AAV2TQ50"/>
<proteinExistence type="predicted"/>
<evidence type="ECO:0000313" key="2">
    <source>
        <dbReference type="EMBL" id="CAL5138404.1"/>
    </source>
</evidence>
<protein>
    <recommendedName>
        <fullName evidence="1">Nucleolar protein 4 helical domain-containing protein</fullName>
    </recommendedName>
</protein>
<dbReference type="Pfam" id="PF23079">
    <property type="entry name" value="HTH_NOL4_2nd"/>
    <property type="match status" value="1"/>
</dbReference>
<dbReference type="Proteomes" id="UP001497525">
    <property type="component" value="Unassembled WGS sequence"/>
</dbReference>
<feature type="domain" description="Nucleolar protein 4 helical" evidence="1">
    <location>
        <begin position="92"/>
        <end position="167"/>
    </location>
</feature>